<dbReference type="OrthoDB" id="3365840at2"/>
<name>R1G0Q2_9PSEU</name>
<dbReference type="PATRIC" id="fig|1292037.4.peg.5313"/>
<accession>R1G0Q2</accession>
<dbReference type="RefSeq" id="WP_003102322.1">
    <property type="nucleotide sequence ID" value="NZ_AOUO01000438.1"/>
</dbReference>
<comment type="caution">
    <text evidence="2">The sequence shown here is derived from an EMBL/GenBank/DDBJ whole genome shotgun (WGS) entry which is preliminary data.</text>
</comment>
<dbReference type="InterPro" id="IPR013568">
    <property type="entry name" value="SEFIR_dom"/>
</dbReference>
<gene>
    <name evidence="2" type="ORF">H480_28166</name>
</gene>
<evidence type="ECO:0000259" key="1">
    <source>
        <dbReference type="PROSITE" id="PS51534"/>
    </source>
</evidence>
<dbReference type="SUPFAM" id="SSF52200">
    <property type="entry name" value="Toll/Interleukin receptor TIR domain"/>
    <property type="match status" value="1"/>
</dbReference>
<dbReference type="Proteomes" id="UP000014139">
    <property type="component" value="Unassembled WGS sequence"/>
</dbReference>
<dbReference type="AlphaFoldDB" id="R1G0Q2"/>
<dbReference type="PROSITE" id="PS51534">
    <property type="entry name" value="SEFIR"/>
    <property type="match status" value="1"/>
</dbReference>
<sequence>MTVVTLDDWLAHLASAAGDRVTLDTALVAELAGALGVDETELLATVQDLLDFHAGSAVDLRSGPAKVAAPVARATVFGSIATTVLRHLGAGDVPAGTANLLFPVERAEFTTGELVLHVRPPGAVPSGSGAAGVPALLDRARRAGEVVLGRRIRLVTGPKVFISYAHDDDGHKETVRALAELLVRNGIDADLDQWAGAGRQDWQAWATSLISRAGFVLVVASPAYRRVGDGFAKTNDNRGAQAESATIRDLLHRDRHTWTAKLLPVVLPGRSIDDIPLFLQPYCADRYHVTELSDTGIEDLLRALTGQPRYVRPALGAVPHLPPRSLPRPPGRH</sequence>
<proteinExistence type="predicted"/>
<dbReference type="InterPro" id="IPR035897">
    <property type="entry name" value="Toll_tir_struct_dom_sf"/>
</dbReference>
<evidence type="ECO:0000313" key="2">
    <source>
        <dbReference type="EMBL" id="EOD65153.1"/>
    </source>
</evidence>
<dbReference type="EMBL" id="AOUO01000438">
    <property type="protein sequence ID" value="EOD65153.1"/>
    <property type="molecule type" value="Genomic_DNA"/>
</dbReference>
<feature type="domain" description="SEFIR" evidence="1">
    <location>
        <begin position="157"/>
        <end position="296"/>
    </location>
</feature>
<dbReference type="Gene3D" id="3.40.50.10140">
    <property type="entry name" value="Toll/interleukin-1 receptor homology (TIR) domain"/>
    <property type="match status" value="1"/>
</dbReference>
<dbReference type="Pfam" id="PF08357">
    <property type="entry name" value="SEFIR"/>
    <property type="match status" value="1"/>
</dbReference>
<organism evidence="2 3">
    <name type="scientific">Amycolatopsis vancoresmycina DSM 44592</name>
    <dbReference type="NCBI Taxonomy" id="1292037"/>
    <lineage>
        <taxon>Bacteria</taxon>
        <taxon>Bacillati</taxon>
        <taxon>Actinomycetota</taxon>
        <taxon>Actinomycetes</taxon>
        <taxon>Pseudonocardiales</taxon>
        <taxon>Pseudonocardiaceae</taxon>
        <taxon>Amycolatopsis</taxon>
    </lineage>
</organism>
<evidence type="ECO:0000313" key="3">
    <source>
        <dbReference type="Proteomes" id="UP000014139"/>
    </source>
</evidence>
<keyword evidence="3" id="KW-1185">Reference proteome</keyword>
<dbReference type="eggNOG" id="COG5635">
    <property type="taxonomic scope" value="Bacteria"/>
</dbReference>
<reference evidence="2 3" key="1">
    <citation type="submission" date="2013-02" db="EMBL/GenBank/DDBJ databases">
        <title>Draft genome sequence of Amycolatopsis vancoresmycina strain DSM 44592T.</title>
        <authorList>
            <person name="Kumar S."/>
            <person name="Kaur N."/>
            <person name="Kaur C."/>
            <person name="Raghava G.P.S."/>
            <person name="Mayilraj S."/>
        </authorList>
    </citation>
    <scope>NUCLEOTIDE SEQUENCE [LARGE SCALE GENOMIC DNA]</scope>
    <source>
        <strain evidence="2 3">DSM 44592</strain>
    </source>
</reference>
<protein>
    <submittedName>
        <fullName evidence="2">SEFIR domain-containing protein</fullName>
    </submittedName>
</protein>